<protein>
    <submittedName>
        <fullName evidence="1">Uncharacterized protein</fullName>
    </submittedName>
</protein>
<evidence type="ECO:0000313" key="1">
    <source>
        <dbReference type="EMBL" id="KAJ0179272.1"/>
    </source>
</evidence>
<organism evidence="1 2">
    <name type="scientific">Dendrolimus kikuchii</name>
    <dbReference type="NCBI Taxonomy" id="765133"/>
    <lineage>
        <taxon>Eukaryota</taxon>
        <taxon>Metazoa</taxon>
        <taxon>Ecdysozoa</taxon>
        <taxon>Arthropoda</taxon>
        <taxon>Hexapoda</taxon>
        <taxon>Insecta</taxon>
        <taxon>Pterygota</taxon>
        <taxon>Neoptera</taxon>
        <taxon>Endopterygota</taxon>
        <taxon>Lepidoptera</taxon>
        <taxon>Glossata</taxon>
        <taxon>Ditrysia</taxon>
        <taxon>Bombycoidea</taxon>
        <taxon>Lasiocampidae</taxon>
        <taxon>Dendrolimus</taxon>
    </lineage>
</organism>
<proteinExistence type="predicted"/>
<dbReference type="Proteomes" id="UP000824533">
    <property type="component" value="Linkage Group LG08"/>
</dbReference>
<dbReference type="EMBL" id="CM034394">
    <property type="protein sequence ID" value="KAJ0179272.1"/>
    <property type="molecule type" value="Genomic_DNA"/>
</dbReference>
<accession>A0ACC1D794</accession>
<comment type="caution">
    <text evidence="1">The sequence shown here is derived from an EMBL/GenBank/DDBJ whole genome shotgun (WGS) entry which is preliminary data.</text>
</comment>
<reference evidence="1 2" key="1">
    <citation type="journal article" date="2021" name="Front. Genet.">
        <title>Chromosome-Level Genome Assembly Reveals Significant Gene Expansion in the Toll and IMD Signaling Pathways of Dendrolimus kikuchii.</title>
        <authorList>
            <person name="Zhou J."/>
            <person name="Wu P."/>
            <person name="Xiong Z."/>
            <person name="Liu N."/>
            <person name="Zhao N."/>
            <person name="Ji M."/>
            <person name="Qiu Y."/>
            <person name="Yang B."/>
        </authorList>
    </citation>
    <scope>NUCLEOTIDE SEQUENCE [LARGE SCALE GENOMIC DNA]</scope>
    <source>
        <strain evidence="1">Ann1</strain>
    </source>
</reference>
<sequence length="339" mass="37106">MWSLVLCIIMMMIPFGSVSGQPIACSRDEQCHEDNFCDKSAKICRECIMCEDLKREPPLNLSPPACIKSVSDCGGCIKGLVVNLLGDVYSECVPAASQADSYMLPTYVWVLISIALLFVVIIIIGVVLYVLRNKETIKMISWMERLHSDPPPPYNPYYTAVRPESPAPHAPSEPKSQFPPNTNTNEDAVFVKRNPLPDHQLVFEKDGNQAATVYNPPNYSVGEQPPTTEQPTETEVSDTLENPMLHDEDTVESVWSPYVGEDSTANNNATNMNVAVPVVGRPNKKLCLSQDANNNRNRDASSSTSDGSNAGGAFSCSPSPTQAKPPNFVINVVQINNSK</sequence>
<name>A0ACC1D794_9NEOP</name>
<keyword evidence="2" id="KW-1185">Reference proteome</keyword>
<evidence type="ECO:0000313" key="2">
    <source>
        <dbReference type="Proteomes" id="UP000824533"/>
    </source>
</evidence>
<gene>
    <name evidence="1" type="ORF">K1T71_004984</name>
</gene>